<evidence type="ECO:0000313" key="10">
    <source>
        <dbReference type="Proteomes" id="UP000317178"/>
    </source>
</evidence>
<evidence type="ECO:0000256" key="4">
    <source>
        <dbReference type="ARBA" id="ARBA00022737"/>
    </source>
</evidence>
<evidence type="ECO:0000256" key="1">
    <source>
        <dbReference type="ARBA" id="ARBA00004141"/>
    </source>
</evidence>
<dbReference type="RefSeq" id="WP_231742898.1">
    <property type="nucleotide sequence ID" value="NZ_CP036281.1"/>
</dbReference>
<evidence type="ECO:0000313" key="9">
    <source>
        <dbReference type="EMBL" id="QDU78913.1"/>
    </source>
</evidence>
<evidence type="ECO:0000256" key="6">
    <source>
        <dbReference type="ARBA" id="ARBA00023136"/>
    </source>
</evidence>
<feature type="transmembrane region" description="Helical" evidence="7">
    <location>
        <begin position="444"/>
        <end position="462"/>
    </location>
</feature>
<dbReference type="GO" id="GO:0008324">
    <property type="term" value="F:monoatomic cation transmembrane transporter activity"/>
    <property type="evidence" value="ECO:0007669"/>
    <property type="project" value="InterPro"/>
</dbReference>
<keyword evidence="4" id="KW-0677">Repeat</keyword>
<dbReference type="PANTHER" id="PTHR43652:SF2">
    <property type="entry name" value="BASIC AMINO ACID ANTIPORTER YFCC-RELATED"/>
    <property type="match status" value="1"/>
</dbReference>
<feature type="transmembrane region" description="Helical" evidence="7">
    <location>
        <begin position="568"/>
        <end position="591"/>
    </location>
</feature>
<evidence type="ECO:0000256" key="3">
    <source>
        <dbReference type="ARBA" id="ARBA00022692"/>
    </source>
</evidence>
<keyword evidence="2" id="KW-0813">Transport</keyword>
<organism evidence="9 10">
    <name type="scientific">Polystyrenella longa</name>
    <dbReference type="NCBI Taxonomy" id="2528007"/>
    <lineage>
        <taxon>Bacteria</taxon>
        <taxon>Pseudomonadati</taxon>
        <taxon>Planctomycetota</taxon>
        <taxon>Planctomycetia</taxon>
        <taxon>Planctomycetales</taxon>
        <taxon>Planctomycetaceae</taxon>
        <taxon>Polystyrenella</taxon>
    </lineage>
</organism>
<sequence length="593" mass="64735">MITLSVLAIVLLSLIFMKAGPDLILIGGLTLLVITGVVPAEKAIEGFASKGLLTVAFLYVVAEGMRQTGAMNFLGQRWLGTPKGIVRAQAKIALPAAIGSAFINNTPIVAMVMPLMTEWSRKIGISVSHLLLPLSYATILGGMCTLIGTSTTVVLNGTLRDYEGLSEMGMYDISIIGIPIMVIGLAYLLLVSKRLIPERKSAHQEMSNAREYSVEMLLEPTSPLVGQTIEQAGLRSLPGMYLIEIERQEDVIPAVSPQERLMGNDRLIFVGVVDSVIDLQKFPGLKTAADQQFRLEKRHNDRVLIEAVVANSFPFKNRTIRDCRFRSYYNAAVIAVTRDGQRVDKKIGDITLESGDTLLLEARPSFLEAQRNSRDFYLVSEVQNSRAPRHERAWAARIILIGMIILVSFQFFGIDMLKGSMLAACVMIATRCCRASEAKASIDLSVLLTIAAGIGLGEAMIYTETHNYLAGKFVSGIDYMGDDLRNNPRLALAIMCGLTMLFNNIITAKAAGLLCLPISVAVARELGVDPWPFAIAVIIGAASSFATPHGYQTNQMIYGPGGYKLRDYMVIGIPLSLIVCLITTIITPLWWPF</sequence>
<dbReference type="InterPro" id="IPR006037">
    <property type="entry name" value="RCK_C"/>
</dbReference>
<reference evidence="9 10" key="1">
    <citation type="submission" date="2019-02" db="EMBL/GenBank/DDBJ databases">
        <title>Deep-cultivation of Planctomycetes and their phenomic and genomic characterization uncovers novel biology.</title>
        <authorList>
            <person name="Wiegand S."/>
            <person name="Jogler M."/>
            <person name="Boedeker C."/>
            <person name="Pinto D."/>
            <person name="Vollmers J."/>
            <person name="Rivas-Marin E."/>
            <person name="Kohn T."/>
            <person name="Peeters S.H."/>
            <person name="Heuer A."/>
            <person name="Rast P."/>
            <person name="Oberbeckmann S."/>
            <person name="Bunk B."/>
            <person name="Jeske O."/>
            <person name="Meyerdierks A."/>
            <person name="Storesund J.E."/>
            <person name="Kallscheuer N."/>
            <person name="Luecker S."/>
            <person name="Lage O.M."/>
            <person name="Pohl T."/>
            <person name="Merkel B.J."/>
            <person name="Hornburger P."/>
            <person name="Mueller R.-W."/>
            <person name="Bruemmer F."/>
            <person name="Labrenz M."/>
            <person name="Spormann A.M."/>
            <person name="Op den Camp H."/>
            <person name="Overmann J."/>
            <person name="Amann R."/>
            <person name="Jetten M.S.M."/>
            <person name="Mascher T."/>
            <person name="Medema M.H."/>
            <person name="Devos D.P."/>
            <person name="Kaster A.-K."/>
            <person name="Ovreas L."/>
            <person name="Rohde M."/>
            <person name="Galperin M.Y."/>
            <person name="Jogler C."/>
        </authorList>
    </citation>
    <scope>NUCLEOTIDE SEQUENCE [LARGE SCALE GENOMIC DNA]</scope>
    <source>
        <strain evidence="9 10">Pla110</strain>
    </source>
</reference>
<comment type="subcellular location">
    <subcellularLocation>
        <location evidence="1">Membrane</location>
        <topology evidence="1">Multi-pass membrane protein</topology>
    </subcellularLocation>
</comment>
<protein>
    <submittedName>
        <fullName evidence="9">Citrate transporter</fullName>
    </submittedName>
</protein>
<feature type="transmembrane region" description="Helical" evidence="7">
    <location>
        <begin position="394"/>
        <end position="412"/>
    </location>
</feature>
<proteinExistence type="predicted"/>
<dbReference type="GO" id="GO:0005886">
    <property type="term" value="C:plasma membrane"/>
    <property type="evidence" value="ECO:0007669"/>
    <property type="project" value="TreeGrafter"/>
</dbReference>
<evidence type="ECO:0000256" key="5">
    <source>
        <dbReference type="ARBA" id="ARBA00022989"/>
    </source>
</evidence>
<dbReference type="InterPro" id="IPR051679">
    <property type="entry name" value="DASS-Related_Transporters"/>
</dbReference>
<dbReference type="PROSITE" id="PS51202">
    <property type="entry name" value="RCK_C"/>
    <property type="match status" value="2"/>
</dbReference>
<feature type="transmembrane region" description="Helical" evidence="7">
    <location>
        <begin position="168"/>
        <end position="190"/>
    </location>
</feature>
<feature type="transmembrane region" description="Helical" evidence="7">
    <location>
        <begin position="43"/>
        <end position="62"/>
    </location>
</feature>
<gene>
    <name evidence="9" type="ORF">Pla110_06170</name>
</gene>
<keyword evidence="6 7" id="KW-0472">Membrane</keyword>
<evidence type="ECO:0000259" key="8">
    <source>
        <dbReference type="PROSITE" id="PS51202"/>
    </source>
</evidence>
<dbReference type="InterPro" id="IPR036721">
    <property type="entry name" value="RCK_C_sf"/>
</dbReference>
<feature type="transmembrane region" description="Helical" evidence="7">
    <location>
        <begin position="531"/>
        <end position="547"/>
    </location>
</feature>
<dbReference type="EMBL" id="CP036281">
    <property type="protein sequence ID" value="QDU78913.1"/>
    <property type="molecule type" value="Genomic_DNA"/>
</dbReference>
<dbReference type="Proteomes" id="UP000317178">
    <property type="component" value="Chromosome"/>
</dbReference>
<feature type="domain" description="RCK C-terminal" evidence="8">
    <location>
        <begin position="290"/>
        <end position="376"/>
    </location>
</feature>
<dbReference type="KEGG" id="plon:Pla110_06170"/>
<evidence type="ECO:0000256" key="2">
    <source>
        <dbReference type="ARBA" id="ARBA00022448"/>
    </source>
</evidence>
<dbReference type="Pfam" id="PF03600">
    <property type="entry name" value="CitMHS"/>
    <property type="match status" value="1"/>
</dbReference>
<dbReference type="InterPro" id="IPR004680">
    <property type="entry name" value="Cit_transptr-like_dom"/>
</dbReference>
<feature type="transmembrane region" description="Helical" evidence="7">
    <location>
        <begin position="130"/>
        <end position="148"/>
    </location>
</feature>
<dbReference type="Pfam" id="PF02080">
    <property type="entry name" value="TrkA_C"/>
    <property type="match status" value="1"/>
</dbReference>
<dbReference type="PANTHER" id="PTHR43652">
    <property type="entry name" value="BASIC AMINO ACID ANTIPORTER YFCC-RELATED"/>
    <property type="match status" value="1"/>
</dbReference>
<dbReference type="SUPFAM" id="SSF116726">
    <property type="entry name" value="TrkA C-terminal domain-like"/>
    <property type="match status" value="2"/>
</dbReference>
<keyword evidence="5 7" id="KW-1133">Transmembrane helix</keyword>
<dbReference type="GO" id="GO:0006813">
    <property type="term" value="P:potassium ion transport"/>
    <property type="evidence" value="ECO:0007669"/>
    <property type="project" value="InterPro"/>
</dbReference>
<name>A0A518CI55_9PLAN</name>
<dbReference type="Gene3D" id="3.30.70.1450">
    <property type="entry name" value="Regulator of K+ conductance, C-terminal domain"/>
    <property type="match status" value="2"/>
</dbReference>
<feature type="domain" description="RCK C-terminal" evidence="8">
    <location>
        <begin position="201"/>
        <end position="285"/>
    </location>
</feature>
<accession>A0A518CI55</accession>
<dbReference type="AlphaFoldDB" id="A0A518CI55"/>
<dbReference type="FunFam" id="3.30.70.1450:FF:000009">
    <property type="entry name" value="SLC13 family permease"/>
    <property type="match status" value="1"/>
</dbReference>
<evidence type="ECO:0000256" key="7">
    <source>
        <dbReference type="SAM" id="Phobius"/>
    </source>
</evidence>
<keyword evidence="3 7" id="KW-0812">Transmembrane</keyword>
<keyword evidence="10" id="KW-1185">Reference proteome</keyword>